<protein>
    <submittedName>
        <fullName evidence="3">PHS1-like protein</fullName>
    </submittedName>
</protein>
<sequence length="390" mass="43889">MAGSYISGDSITTTNNTHNHNHHLPNEHYEPILALTTTTNNSHVTTDTWQVQYAHFFNCPADVSSSGRRRHPSLVPHMKRNKGTWLSSFTSLAYLRLFTDCGGDYDDDCGRVVLTVTLVDHVVEEHYISKLHFTWPQVACLSGFPARGSKVVFMSYKDRVGQIHKFAVRFVTLYETERFINSIKEFFGQEKIDGSVSGISITRTSSHSEIIPRAPQDWDPISSSANFSQPMYRAPQDWDPLSSSADFSQPIYRPPQNGDPVKSSADFDQPMYRPTWEWSPIASTADTCIQSMQPSENHNSSQNANPMEATLSQDVQGKLSAFPPSFTSLLMDCFPAAEQEMQSTVPEEVALKKEIMKYLEDSSFHEMLSKVQKVVNGFEDDLLVQPVTTL</sequence>
<dbReference type="InterPro" id="IPR057619">
    <property type="entry name" value="PH_PHS1"/>
</dbReference>
<name>A0A2U1M5M2_ARTAN</name>
<organism evidence="3 4">
    <name type="scientific">Artemisia annua</name>
    <name type="common">Sweet wormwood</name>
    <dbReference type="NCBI Taxonomy" id="35608"/>
    <lineage>
        <taxon>Eukaryota</taxon>
        <taxon>Viridiplantae</taxon>
        <taxon>Streptophyta</taxon>
        <taxon>Embryophyta</taxon>
        <taxon>Tracheophyta</taxon>
        <taxon>Spermatophyta</taxon>
        <taxon>Magnoliopsida</taxon>
        <taxon>eudicotyledons</taxon>
        <taxon>Gunneridae</taxon>
        <taxon>Pentapetalae</taxon>
        <taxon>asterids</taxon>
        <taxon>campanulids</taxon>
        <taxon>Asterales</taxon>
        <taxon>Asteraceae</taxon>
        <taxon>Asteroideae</taxon>
        <taxon>Anthemideae</taxon>
        <taxon>Artemisiinae</taxon>
        <taxon>Artemisia</taxon>
    </lineage>
</organism>
<reference evidence="3 4" key="1">
    <citation type="journal article" date="2018" name="Mol. Plant">
        <title>The genome of Artemisia annua provides insight into the evolution of Asteraceae family and artemisinin biosynthesis.</title>
        <authorList>
            <person name="Shen Q."/>
            <person name="Zhang L."/>
            <person name="Liao Z."/>
            <person name="Wang S."/>
            <person name="Yan T."/>
            <person name="Shi P."/>
            <person name="Liu M."/>
            <person name="Fu X."/>
            <person name="Pan Q."/>
            <person name="Wang Y."/>
            <person name="Lv Z."/>
            <person name="Lu X."/>
            <person name="Zhang F."/>
            <person name="Jiang W."/>
            <person name="Ma Y."/>
            <person name="Chen M."/>
            <person name="Hao X."/>
            <person name="Li L."/>
            <person name="Tang Y."/>
            <person name="Lv G."/>
            <person name="Zhou Y."/>
            <person name="Sun X."/>
            <person name="Brodelius P.E."/>
            <person name="Rose J.K.C."/>
            <person name="Tang K."/>
        </authorList>
    </citation>
    <scope>NUCLEOTIDE SEQUENCE [LARGE SCALE GENOMIC DNA]</scope>
    <source>
        <strain evidence="4">cv. Huhao1</strain>
        <tissue evidence="3">Leaf</tissue>
    </source>
</reference>
<keyword evidence="4" id="KW-1185">Reference proteome</keyword>
<dbReference type="Proteomes" id="UP000245207">
    <property type="component" value="Unassembled WGS sequence"/>
</dbReference>
<dbReference type="AlphaFoldDB" id="A0A2U1M5M2"/>
<comment type="caution">
    <text evidence="3">The sequence shown here is derived from an EMBL/GenBank/DDBJ whole genome shotgun (WGS) entry which is preliminary data.</text>
</comment>
<evidence type="ECO:0000259" key="2">
    <source>
        <dbReference type="Pfam" id="PF25349"/>
    </source>
</evidence>
<evidence type="ECO:0000313" key="3">
    <source>
        <dbReference type="EMBL" id="PWA56529.1"/>
    </source>
</evidence>
<dbReference type="EMBL" id="PKPP01006430">
    <property type="protein sequence ID" value="PWA56529.1"/>
    <property type="molecule type" value="Genomic_DNA"/>
</dbReference>
<gene>
    <name evidence="3" type="ORF">CTI12_AA418040</name>
</gene>
<feature type="region of interest" description="Disordered" evidence="1">
    <location>
        <begin position="241"/>
        <end position="264"/>
    </location>
</feature>
<evidence type="ECO:0000256" key="1">
    <source>
        <dbReference type="SAM" id="MobiDB-lite"/>
    </source>
</evidence>
<accession>A0A2U1M5M2</accession>
<dbReference type="OrthoDB" id="1864854at2759"/>
<proteinExistence type="predicted"/>
<feature type="region of interest" description="Disordered" evidence="1">
    <location>
        <begin position="1"/>
        <end position="25"/>
    </location>
</feature>
<evidence type="ECO:0000313" key="4">
    <source>
        <dbReference type="Proteomes" id="UP000245207"/>
    </source>
</evidence>
<dbReference type="STRING" id="35608.A0A2U1M5M2"/>
<dbReference type="Pfam" id="PF25349">
    <property type="entry name" value="PH_PHS1"/>
    <property type="match status" value="1"/>
</dbReference>
<feature type="domain" description="Poor homologous synapsis 1 PH" evidence="2">
    <location>
        <begin position="48"/>
        <end position="192"/>
    </location>
</feature>